<reference evidence="1 2" key="1">
    <citation type="journal article" date="2016" name="Nat. Commun.">
        <title>Thousands of microbial genomes shed light on interconnected biogeochemical processes in an aquifer system.</title>
        <authorList>
            <person name="Anantharaman K."/>
            <person name="Brown C.T."/>
            <person name="Hug L.A."/>
            <person name="Sharon I."/>
            <person name="Castelle C.J."/>
            <person name="Probst A.J."/>
            <person name="Thomas B.C."/>
            <person name="Singh A."/>
            <person name="Wilkins M.J."/>
            <person name="Karaoz U."/>
            <person name="Brodie E.L."/>
            <person name="Williams K.H."/>
            <person name="Hubbard S.S."/>
            <person name="Banfield J.F."/>
        </authorList>
    </citation>
    <scope>NUCLEOTIDE SEQUENCE [LARGE SCALE GENOMIC DNA]</scope>
</reference>
<name>A0A1F7GFI3_9BACT</name>
<comment type="caution">
    <text evidence="1">The sequence shown here is derived from an EMBL/GenBank/DDBJ whole genome shotgun (WGS) entry which is preliminary data.</text>
</comment>
<accession>A0A1F7GFI3</accession>
<dbReference type="AlphaFoldDB" id="A0A1F7GFI3"/>
<dbReference type="EMBL" id="MFZH01000040">
    <property type="protein sequence ID" value="OGK17633.1"/>
    <property type="molecule type" value="Genomic_DNA"/>
</dbReference>
<evidence type="ECO:0000313" key="1">
    <source>
        <dbReference type="EMBL" id="OGK17633.1"/>
    </source>
</evidence>
<gene>
    <name evidence="1" type="ORF">A2799_02785</name>
</gene>
<evidence type="ECO:0000313" key="2">
    <source>
        <dbReference type="Proteomes" id="UP000176850"/>
    </source>
</evidence>
<sequence>MVEAICSRRIKSFDSIEAGPFEDLNPEMVETFRLMLKEKGYTLWQGNEEHAPKIVMIARTGYRRGL</sequence>
<proteinExistence type="predicted"/>
<organism evidence="1 2">
    <name type="scientific">Candidatus Roizmanbacteria bacterium RIFCSPHIGHO2_01_FULL_39_24</name>
    <dbReference type="NCBI Taxonomy" id="1802032"/>
    <lineage>
        <taxon>Bacteria</taxon>
        <taxon>Candidatus Roizmaniibacteriota</taxon>
    </lineage>
</organism>
<protein>
    <submittedName>
        <fullName evidence="1">Uncharacterized protein</fullName>
    </submittedName>
</protein>
<dbReference type="Proteomes" id="UP000176850">
    <property type="component" value="Unassembled WGS sequence"/>
</dbReference>